<dbReference type="FunFam" id="1.10.45.10:FF:000001">
    <property type="entry name" value="D-lactate dehydrogenase mitochondrial"/>
    <property type="match status" value="1"/>
</dbReference>
<keyword evidence="3" id="KW-0274">FAD</keyword>
<dbReference type="SUPFAM" id="SSF55103">
    <property type="entry name" value="FAD-linked oxidases, C-terminal domain"/>
    <property type="match status" value="1"/>
</dbReference>
<dbReference type="Pfam" id="PF02913">
    <property type="entry name" value="FAD-oxidase_C"/>
    <property type="match status" value="1"/>
</dbReference>
<keyword evidence="2" id="KW-0285">Flavoprotein</keyword>
<dbReference type="Gene3D" id="3.30.70.2740">
    <property type="match status" value="1"/>
</dbReference>
<dbReference type="Proteomes" id="UP000319836">
    <property type="component" value="Unassembled WGS sequence"/>
</dbReference>
<dbReference type="InterPro" id="IPR016164">
    <property type="entry name" value="FAD-linked_Oxase-like_C"/>
</dbReference>
<gene>
    <name evidence="7" type="ORF">E6K80_13765</name>
</gene>
<feature type="domain" description="FAD-binding PCMH-type" evidence="6">
    <location>
        <begin position="38"/>
        <end position="216"/>
    </location>
</feature>
<keyword evidence="4" id="KW-0560">Oxidoreductase</keyword>
<dbReference type="GO" id="GO:0071949">
    <property type="term" value="F:FAD binding"/>
    <property type="evidence" value="ECO:0007669"/>
    <property type="project" value="InterPro"/>
</dbReference>
<accession>A0A538TZ63</accession>
<dbReference type="InterPro" id="IPR016167">
    <property type="entry name" value="FAD-bd_PCMH_sub1"/>
</dbReference>
<dbReference type="Pfam" id="PF01565">
    <property type="entry name" value="FAD_binding_4"/>
    <property type="match status" value="1"/>
</dbReference>
<evidence type="ECO:0000256" key="3">
    <source>
        <dbReference type="ARBA" id="ARBA00022827"/>
    </source>
</evidence>
<dbReference type="PROSITE" id="PS51387">
    <property type="entry name" value="FAD_PCMH"/>
    <property type="match status" value="1"/>
</dbReference>
<evidence type="ECO:0000313" key="8">
    <source>
        <dbReference type="Proteomes" id="UP000319836"/>
    </source>
</evidence>
<dbReference type="Gene3D" id="3.30.70.2190">
    <property type="match status" value="1"/>
</dbReference>
<protein>
    <submittedName>
        <fullName evidence="7">FAD-binding protein</fullName>
    </submittedName>
</protein>
<dbReference type="InterPro" id="IPR016169">
    <property type="entry name" value="FAD-bd_PCMH_sub2"/>
</dbReference>
<dbReference type="SUPFAM" id="SSF56176">
    <property type="entry name" value="FAD-binding/transporter-associated domain-like"/>
    <property type="match status" value="1"/>
</dbReference>
<dbReference type="Gene3D" id="1.10.45.10">
    <property type="entry name" value="Vanillyl-alcohol Oxidase, Chain A, domain 4"/>
    <property type="match status" value="1"/>
</dbReference>
<evidence type="ECO:0000256" key="1">
    <source>
        <dbReference type="ARBA" id="ARBA00001974"/>
    </source>
</evidence>
<dbReference type="AlphaFoldDB" id="A0A538TZ63"/>
<evidence type="ECO:0000313" key="7">
    <source>
        <dbReference type="EMBL" id="TMQ68809.1"/>
    </source>
</evidence>
<dbReference type="InterPro" id="IPR006094">
    <property type="entry name" value="Oxid_FAD_bind_N"/>
</dbReference>
<sequence length="485" mass="51179">MNPVRLDLAPLRALLGDDGVLDSRAARFTYEADALVIEKHPPDAIVLPRSSDEVAAIVRWARAHGVPITARGAGTGLAGGATPEHGGLVLSLNRMDRVLRVDSERMFAWVQPGVVNLDLSRQLAEHDLYYAPDPASQQVSTVGGNVATNAGGPHCLKYGVTFNHVLGVVAVLENGDVVLLGGEAPDSPHFDLASALIGSEGTLAIVTEICVRLLPKPQAVKTMLFDFETIEQSCRAVSAAIAAGIVPAAMEIMDRHTVGLVEAWLGIGLPLDAGAVLLIEVDGPAVSLEAQVERITRLAENEGARSVRVARDEAERAAIWKGRKSAFGAYGRAASGFYIMDGVVPRTRLAEALAGVGRLCAERGLESGNVFHAGDGNLHPHVLFDADDPTQQAAALEASHEILRMCIRMGGSISGEHGVGIEKRPMMRELFAPEDLAVMERLRAAFDPERRLNPGKILPGDGDGGGAPAQLGGMHPGAEGEGAWI</sequence>
<reference evidence="7 8" key="1">
    <citation type="journal article" date="2019" name="Nat. Microbiol.">
        <title>Mediterranean grassland soil C-N compound turnover is dependent on rainfall and depth, and is mediated by genomically divergent microorganisms.</title>
        <authorList>
            <person name="Diamond S."/>
            <person name="Andeer P.F."/>
            <person name="Li Z."/>
            <person name="Crits-Christoph A."/>
            <person name="Burstein D."/>
            <person name="Anantharaman K."/>
            <person name="Lane K.R."/>
            <person name="Thomas B.C."/>
            <person name="Pan C."/>
            <person name="Northen T.R."/>
            <person name="Banfield J.F."/>
        </authorList>
    </citation>
    <scope>NUCLEOTIDE SEQUENCE [LARGE SCALE GENOMIC DNA]</scope>
    <source>
        <strain evidence="7">WS_10</strain>
    </source>
</reference>
<comment type="caution">
    <text evidence="7">The sequence shown here is derived from an EMBL/GenBank/DDBJ whole genome shotgun (WGS) entry which is preliminary data.</text>
</comment>
<dbReference type="PANTHER" id="PTHR42934:SF1">
    <property type="entry name" value="GLYCOLATE OXIDASE SUBUNIT GLCD"/>
    <property type="match status" value="1"/>
</dbReference>
<dbReference type="PANTHER" id="PTHR42934">
    <property type="entry name" value="GLYCOLATE OXIDASE SUBUNIT GLCD"/>
    <property type="match status" value="1"/>
</dbReference>
<name>A0A538TZ63_UNCEI</name>
<comment type="cofactor">
    <cofactor evidence="1">
        <name>FAD</name>
        <dbReference type="ChEBI" id="CHEBI:57692"/>
    </cofactor>
</comment>
<feature type="region of interest" description="Disordered" evidence="5">
    <location>
        <begin position="451"/>
        <end position="485"/>
    </location>
</feature>
<dbReference type="EMBL" id="VBPA01000382">
    <property type="protein sequence ID" value="TMQ68809.1"/>
    <property type="molecule type" value="Genomic_DNA"/>
</dbReference>
<dbReference type="InterPro" id="IPR051914">
    <property type="entry name" value="FAD-linked_OxidoTrans_Type4"/>
</dbReference>
<dbReference type="InterPro" id="IPR016171">
    <property type="entry name" value="Vanillyl_alc_oxidase_C-sub2"/>
</dbReference>
<dbReference type="Gene3D" id="3.30.43.10">
    <property type="entry name" value="Uridine Diphospho-n-acetylenolpyruvylglucosamine Reductase, domain 2"/>
    <property type="match status" value="1"/>
</dbReference>
<proteinExistence type="predicted"/>
<evidence type="ECO:0000259" key="6">
    <source>
        <dbReference type="PROSITE" id="PS51387"/>
    </source>
</evidence>
<evidence type="ECO:0000256" key="5">
    <source>
        <dbReference type="SAM" id="MobiDB-lite"/>
    </source>
</evidence>
<dbReference type="InterPro" id="IPR016166">
    <property type="entry name" value="FAD-bd_PCMH"/>
</dbReference>
<organism evidence="7 8">
    <name type="scientific">Eiseniibacteriota bacterium</name>
    <dbReference type="NCBI Taxonomy" id="2212470"/>
    <lineage>
        <taxon>Bacteria</taxon>
        <taxon>Candidatus Eiseniibacteriota</taxon>
    </lineage>
</organism>
<dbReference type="Gene3D" id="3.30.465.10">
    <property type="match status" value="1"/>
</dbReference>
<dbReference type="GO" id="GO:0016491">
    <property type="term" value="F:oxidoreductase activity"/>
    <property type="evidence" value="ECO:0007669"/>
    <property type="project" value="UniProtKB-KW"/>
</dbReference>
<dbReference type="InterPro" id="IPR004113">
    <property type="entry name" value="FAD-bd_oxidored_4_C"/>
</dbReference>
<dbReference type="InterPro" id="IPR036318">
    <property type="entry name" value="FAD-bd_PCMH-like_sf"/>
</dbReference>
<evidence type="ECO:0000256" key="2">
    <source>
        <dbReference type="ARBA" id="ARBA00022630"/>
    </source>
</evidence>
<evidence type="ECO:0000256" key="4">
    <source>
        <dbReference type="ARBA" id="ARBA00023002"/>
    </source>
</evidence>